<feature type="compositionally biased region" description="Low complexity" evidence="1">
    <location>
        <begin position="570"/>
        <end position="585"/>
    </location>
</feature>
<feature type="region of interest" description="Disordered" evidence="1">
    <location>
        <begin position="666"/>
        <end position="735"/>
    </location>
</feature>
<keyword evidence="4" id="KW-1185">Reference proteome</keyword>
<sequence length="818" mass="88651">MLELTEASSVPPNQNTSVTTPNCTGVAVMPHDVMYTRDVAITAVFCFIGGVGLTLLVVLVCYQAFRRKKLKESRREKEEEEGGSTVANHCVVNENGRDVFLQASSVKPRDREIVLLDARYQDHIGQFRSRVNEDSSHFGCPDCCAKAEMVVGPNPMRWNQEMAAEEEIEKSGMSTLSQGDRRKAGNRQGILSRNIPDKLLSPTDFKCSSHHWRQIFSEKAETLSTYETGRDIHNYGINIEGKSTGYDTLHCKSCHRTYRPPQQTVRPGRIDHNMREAGVFNGFSSQHKLIDKGRNYNHIDGMKNTEAKRGSRNVTFDLDCLRTLEQGNFQGKDKWEEGARTSRDKENVQEKRQSSRLLKVKLNLNPLRKNKIHPKRKHEQKHSERSSSRKSHEKRHHGKDRRQKQSKEKSVNKTKGSDEKLKKSSKSKESSGGGVEEKEEEDKGKSKTSEEEGQKSMKGSQGENTGPDNCKSDDPPITEQSASAVASGQVLQNLQSGPVEYQGSGMVLGSSDLPYMNPFSVSAAERNHTTTLPLMGSAGSQLAGSSISLHGGNFLLSTMAPAFNPLLPSGPANSAAPSKASSGPNLASSGSVGSFSRQTHPAASLLANTVNANPLQTAAIQSALPQNSQAGALALNLTSKPAVNPEAVQFLSQSLMSHSSLLAGRMKADPTQGPHLQTINGLHQMPPESQAPQSLERLPIQAQVPDPDGLSGLASQGLASGTPVENLSNNSQTDTGRVHGGSALLAEGPAVGLSGDNIEAANVSVSGLSGFSADDAAVLLHQDYLSEEGDSSPRRKLRLALPEKTSSRPPTALEKKIR</sequence>
<feature type="compositionally biased region" description="Polar residues" evidence="1">
    <location>
        <begin position="713"/>
        <end position="735"/>
    </location>
</feature>
<feature type="compositionally biased region" description="Basic and acidic residues" evidence="1">
    <location>
        <begin position="332"/>
        <end position="353"/>
    </location>
</feature>
<evidence type="ECO:0000256" key="1">
    <source>
        <dbReference type="SAM" id="MobiDB-lite"/>
    </source>
</evidence>
<evidence type="ECO:0000313" key="3">
    <source>
        <dbReference type="EMBL" id="KAK2843955.1"/>
    </source>
</evidence>
<reference evidence="3" key="1">
    <citation type="submission" date="2023-07" db="EMBL/GenBank/DDBJ databases">
        <title>Chromosome-level Genome Assembly of Striped Snakehead (Channa striata).</title>
        <authorList>
            <person name="Liu H."/>
        </authorList>
    </citation>
    <scope>NUCLEOTIDE SEQUENCE</scope>
    <source>
        <strain evidence="3">Gz</strain>
        <tissue evidence="3">Muscle</tissue>
    </source>
</reference>
<dbReference type="AlphaFoldDB" id="A0AA88SM19"/>
<feature type="compositionally biased region" description="Basic residues" evidence="1">
    <location>
        <begin position="388"/>
        <end position="402"/>
    </location>
</feature>
<feature type="compositionally biased region" description="Basic and acidic residues" evidence="1">
    <location>
        <begin position="403"/>
        <end position="429"/>
    </location>
</feature>
<feature type="compositionally biased region" description="Polar residues" evidence="1">
    <location>
        <begin position="586"/>
        <end position="595"/>
    </location>
</feature>
<dbReference type="EMBL" id="JAUPFM010000008">
    <property type="protein sequence ID" value="KAK2843955.1"/>
    <property type="molecule type" value="Genomic_DNA"/>
</dbReference>
<feature type="region of interest" description="Disordered" evidence="1">
    <location>
        <begin position="170"/>
        <end position="189"/>
    </location>
</feature>
<gene>
    <name evidence="3" type="ORF">Q5P01_010614</name>
</gene>
<evidence type="ECO:0000313" key="4">
    <source>
        <dbReference type="Proteomes" id="UP001187415"/>
    </source>
</evidence>
<dbReference type="Proteomes" id="UP001187415">
    <property type="component" value="Unassembled WGS sequence"/>
</dbReference>
<organism evidence="3 4">
    <name type="scientific">Channa striata</name>
    <name type="common">Snakehead murrel</name>
    <name type="synonym">Ophicephalus striatus</name>
    <dbReference type="NCBI Taxonomy" id="64152"/>
    <lineage>
        <taxon>Eukaryota</taxon>
        <taxon>Metazoa</taxon>
        <taxon>Chordata</taxon>
        <taxon>Craniata</taxon>
        <taxon>Vertebrata</taxon>
        <taxon>Euteleostomi</taxon>
        <taxon>Actinopterygii</taxon>
        <taxon>Neopterygii</taxon>
        <taxon>Teleostei</taxon>
        <taxon>Neoteleostei</taxon>
        <taxon>Acanthomorphata</taxon>
        <taxon>Anabantaria</taxon>
        <taxon>Anabantiformes</taxon>
        <taxon>Channoidei</taxon>
        <taxon>Channidae</taxon>
        <taxon>Channa</taxon>
    </lineage>
</organism>
<name>A0AA88SM19_CHASR</name>
<feature type="region of interest" description="Disordered" evidence="1">
    <location>
        <begin position="785"/>
        <end position="818"/>
    </location>
</feature>
<keyword evidence="2" id="KW-0812">Transmembrane</keyword>
<feature type="compositionally biased region" description="Basic and acidic residues" evidence="1">
    <location>
        <begin position="441"/>
        <end position="455"/>
    </location>
</feature>
<feature type="compositionally biased region" description="Polar residues" evidence="1">
    <location>
        <begin position="457"/>
        <end position="467"/>
    </location>
</feature>
<feature type="transmembrane region" description="Helical" evidence="2">
    <location>
        <begin position="39"/>
        <end position="65"/>
    </location>
</feature>
<protein>
    <submittedName>
        <fullName evidence="3">Uncharacterized protein</fullName>
    </submittedName>
</protein>
<feature type="region of interest" description="Disordered" evidence="1">
    <location>
        <begin position="332"/>
        <end position="485"/>
    </location>
</feature>
<accession>A0AA88SM19</accession>
<evidence type="ECO:0000256" key="2">
    <source>
        <dbReference type="SAM" id="Phobius"/>
    </source>
</evidence>
<proteinExistence type="predicted"/>
<keyword evidence="2" id="KW-0472">Membrane</keyword>
<keyword evidence="2" id="KW-1133">Transmembrane helix</keyword>
<comment type="caution">
    <text evidence="3">The sequence shown here is derived from an EMBL/GenBank/DDBJ whole genome shotgun (WGS) entry which is preliminary data.</text>
</comment>
<feature type="region of interest" description="Disordered" evidence="1">
    <location>
        <begin position="570"/>
        <end position="595"/>
    </location>
</feature>
<feature type="compositionally biased region" description="Basic residues" evidence="1">
    <location>
        <begin position="368"/>
        <end position="380"/>
    </location>
</feature>